<dbReference type="RefSeq" id="WP_106447903.1">
    <property type="nucleotide sequence ID" value="NZ_CP027669.1"/>
</dbReference>
<feature type="transmembrane region" description="Helical" evidence="1">
    <location>
        <begin position="60"/>
        <end position="89"/>
    </location>
</feature>
<dbReference type="KEGG" id="simp:C6571_17935"/>
<keyword evidence="1" id="KW-0812">Transmembrane</keyword>
<evidence type="ECO:0000313" key="3">
    <source>
        <dbReference type="Proteomes" id="UP000239326"/>
    </source>
</evidence>
<reference evidence="2 3" key="1">
    <citation type="submission" date="2018-03" db="EMBL/GenBank/DDBJ databases">
        <title>Genome sequencing of Simplicispira sp.</title>
        <authorList>
            <person name="Kim S.-J."/>
            <person name="Heo J."/>
            <person name="Kwon S.-W."/>
        </authorList>
    </citation>
    <scope>NUCLEOTIDE SEQUENCE [LARGE SCALE GENOMIC DNA]</scope>
    <source>
        <strain evidence="2 3">SC1-8</strain>
    </source>
</reference>
<keyword evidence="1" id="KW-0472">Membrane</keyword>
<evidence type="ECO:0000256" key="1">
    <source>
        <dbReference type="SAM" id="Phobius"/>
    </source>
</evidence>
<feature type="transmembrane region" description="Helical" evidence="1">
    <location>
        <begin position="25"/>
        <end position="48"/>
    </location>
</feature>
<dbReference type="Proteomes" id="UP000239326">
    <property type="component" value="Chromosome"/>
</dbReference>
<keyword evidence="3" id="KW-1185">Reference proteome</keyword>
<protein>
    <submittedName>
        <fullName evidence="2">Uncharacterized protein</fullName>
    </submittedName>
</protein>
<accession>A0A2S0N431</accession>
<evidence type="ECO:0000313" key="2">
    <source>
        <dbReference type="EMBL" id="AVO42928.1"/>
    </source>
</evidence>
<keyword evidence="1" id="KW-1133">Transmembrane helix</keyword>
<proteinExistence type="predicted"/>
<dbReference type="OrthoDB" id="5297929at2"/>
<dbReference type="EMBL" id="CP027669">
    <property type="protein sequence ID" value="AVO42928.1"/>
    <property type="molecule type" value="Genomic_DNA"/>
</dbReference>
<sequence length="215" mass="23247">MLLLSTELLLAIALGAALWMRPWQLLRGGALISPLLGSLVVLPWLWALPWLHTMPLQLHWSLACLVLLMLGWPLAVPTLCLVAVLAGLLGDQTWEVVVTLAFWRGVLPATLALGLGAAIRRLIGPHLFVYVLGRGFLGAAVCLFAASALLQWLGPAQPGLDKTLSLVAHWLTAWGDAFVTGMLTAIFVAFKPAWLATWSDTLYLPKPPATHDTPD</sequence>
<gene>
    <name evidence="2" type="ORF">C6571_17935</name>
</gene>
<organism evidence="2 3">
    <name type="scientific">Simplicispira suum</name>
    <dbReference type="NCBI Taxonomy" id="2109915"/>
    <lineage>
        <taxon>Bacteria</taxon>
        <taxon>Pseudomonadati</taxon>
        <taxon>Pseudomonadota</taxon>
        <taxon>Betaproteobacteria</taxon>
        <taxon>Burkholderiales</taxon>
        <taxon>Comamonadaceae</taxon>
        <taxon>Simplicispira</taxon>
    </lineage>
</organism>
<feature type="transmembrane region" description="Helical" evidence="1">
    <location>
        <begin position="131"/>
        <end position="154"/>
    </location>
</feature>
<dbReference type="AlphaFoldDB" id="A0A2S0N431"/>
<feature type="transmembrane region" description="Helical" evidence="1">
    <location>
        <begin position="101"/>
        <end position="119"/>
    </location>
</feature>
<name>A0A2S0N431_9BURK</name>
<feature type="transmembrane region" description="Helical" evidence="1">
    <location>
        <begin position="166"/>
        <end position="190"/>
    </location>
</feature>